<dbReference type="GO" id="GO:0005634">
    <property type="term" value="C:nucleus"/>
    <property type="evidence" value="ECO:0000318"/>
    <property type="project" value="GO_Central"/>
</dbReference>
<evidence type="ECO:0000256" key="1">
    <source>
        <dbReference type="RuleBase" id="RU000383"/>
    </source>
</evidence>
<dbReference type="EMBL" id="DS469508">
    <property type="protein sequence ID" value="EDO49595.1"/>
    <property type="molecule type" value="Genomic_DNA"/>
</dbReference>
<dbReference type="eggNOG" id="KOG0653">
    <property type="taxonomic scope" value="Eukaryota"/>
</dbReference>
<dbReference type="Pfam" id="PF00134">
    <property type="entry name" value="Cyclin_N"/>
    <property type="match status" value="1"/>
</dbReference>
<evidence type="ECO:0000313" key="3">
    <source>
        <dbReference type="EMBL" id="EDO49595.1"/>
    </source>
</evidence>
<dbReference type="GO" id="GO:0016538">
    <property type="term" value="F:cyclin-dependent protein serine/threonine kinase regulator activity"/>
    <property type="evidence" value="ECO:0000318"/>
    <property type="project" value="GO_Central"/>
</dbReference>
<dbReference type="AlphaFoldDB" id="A7RFF2"/>
<dbReference type="InterPro" id="IPR039361">
    <property type="entry name" value="Cyclin"/>
</dbReference>
<protein>
    <recommendedName>
        <fullName evidence="2">Cyclin-like domain-containing protein</fullName>
    </recommendedName>
</protein>
<feature type="non-terminal residue" evidence="3">
    <location>
        <position position="182"/>
    </location>
</feature>
<dbReference type="STRING" id="45351.A7RFF2"/>
<dbReference type="SUPFAM" id="SSF47954">
    <property type="entry name" value="Cyclin-like"/>
    <property type="match status" value="1"/>
</dbReference>
<dbReference type="Proteomes" id="UP000001593">
    <property type="component" value="Unassembled WGS sequence"/>
</dbReference>
<dbReference type="InterPro" id="IPR006671">
    <property type="entry name" value="Cyclin_N"/>
</dbReference>
<accession>A7RFF2</accession>
<feature type="non-terminal residue" evidence="3">
    <location>
        <position position="1"/>
    </location>
</feature>
<keyword evidence="4" id="KW-1185">Reference proteome</keyword>
<dbReference type="GO" id="GO:0000307">
    <property type="term" value="C:cyclin-dependent protein kinase holoenzyme complex"/>
    <property type="evidence" value="ECO:0000318"/>
    <property type="project" value="GO_Central"/>
</dbReference>
<dbReference type="GO" id="GO:0005737">
    <property type="term" value="C:cytoplasm"/>
    <property type="evidence" value="ECO:0000318"/>
    <property type="project" value="GO_Central"/>
</dbReference>
<proteinExistence type="inferred from homology"/>
<dbReference type="FunCoup" id="A7RFF2">
    <property type="interactions" value="556"/>
</dbReference>
<dbReference type="InParanoid" id="A7RFF2"/>
<dbReference type="PhylomeDB" id="A7RFF2"/>
<comment type="similarity">
    <text evidence="1">Belongs to the cyclin family.</text>
</comment>
<dbReference type="FunFam" id="1.10.472.10:FF:000006">
    <property type="entry name" value="Cyclin I"/>
    <property type="match status" value="1"/>
</dbReference>
<dbReference type="GO" id="GO:0000082">
    <property type="term" value="P:G1/S transition of mitotic cell cycle"/>
    <property type="evidence" value="ECO:0000318"/>
    <property type="project" value="GO_Central"/>
</dbReference>
<reference evidence="3 4" key="1">
    <citation type="journal article" date="2007" name="Science">
        <title>Sea anemone genome reveals ancestral eumetazoan gene repertoire and genomic organization.</title>
        <authorList>
            <person name="Putnam N.H."/>
            <person name="Srivastava M."/>
            <person name="Hellsten U."/>
            <person name="Dirks B."/>
            <person name="Chapman J."/>
            <person name="Salamov A."/>
            <person name="Terry A."/>
            <person name="Shapiro H."/>
            <person name="Lindquist E."/>
            <person name="Kapitonov V.V."/>
            <person name="Jurka J."/>
            <person name="Genikhovich G."/>
            <person name="Grigoriev I.V."/>
            <person name="Lucas S.M."/>
            <person name="Steele R.E."/>
            <person name="Finnerty J.R."/>
            <person name="Technau U."/>
            <person name="Martindale M.Q."/>
            <person name="Rokhsar D.S."/>
        </authorList>
    </citation>
    <scope>NUCLEOTIDE SEQUENCE [LARGE SCALE GENOMIC DNA]</scope>
    <source>
        <strain evidence="4">CH2 X CH6</strain>
    </source>
</reference>
<dbReference type="Gene3D" id="1.10.472.10">
    <property type="entry name" value="Cyclin-like"/>
    <property type="match status" value="2"/>
</dbReference>
<dbReference type="InterPro" id="IPR036915">
    <property type="entry name" value="Cyclin-like_sf"/>
</dbReference>
<dbReference type="SMART" id="SM00385">
    <property type="entry name" value="CYCLIN"/>
    <property type="match status" value="1"/>
</dbReference>
<keyword evidence="1" id="KW-0195">Cyclin</keyword>
<sequence>ITPSIYSNTTRWIWLLNQDFEYLPDTFSLTISLLNRFLSLVKAKPRYLCCIAITCYFLAIKTVEEDESIPSLSELVQVSECGCSVSDVLRMERIILTKLQWNLTPVTALHFLYLYEALVLPDSAFGGMAPRQHMNMMTIKLDDCLCNVNFTQFKVSVLALAIFSQELESLSPSGWLAAVIKL</sequence>
<evidence type="ECO:0000259" key="2">
    <source>
        <dbReference type="SMART" id="SM00385"/>
    </source>
</evidence>
<organism evidence="3 4">
    <name type="scientific">Nematostella vectensis</name>
    <name type="common">Starlet sea anemone</name>
    <dbReference type="NCBI Taxonomy" id="45351"/>
    <lineage>
        <taxon>Eukaryota</taxon>
        <taxon>Metazoa</taxon>
        <taxon>Cnidaria</taxon>
        <taxon>Anthozoa</taxon>
        <taxon>Hexacorallia</taxon>
        <taxon>Actiniaria</taxon>
        <taxon>Edwardsiidae</taxon>
        <taxon>Nematostella</taxon>
    </lineage>
</organism>
<dbReference type="HOGENOM" id="CLU_062642_1_1_1"/>
<evidence type="ECO:0000313" key="4">
    <source>
        <dbReference type="Proteomes" id="UP000001593"/>
    </source>
</evidence>
<dbReference type="OrthoDB" id="769138at2759"/>
<gene>
    <name evidence="3" type="ORF">NEMVEDRAFT_v1g79805</name>
</gene>
<dbReference type="InterPro" id="IPR013763">
    <property type="entry name" value="Cyclin-like_dom"/>
</dbReference>
<name>A7RFF2_NEMVE</name>
<feature type="domain" description="Cyclin-like" evidence="2">
    <location>
        <begin position="11"/>
        <end position="97"/>
    </location>
</feature>
<dbReference type="KEGG" id="nve:5521895"/>
<dbReference type="PANTHER" id="PTHR10177">
    <property type="entry name" value="CYCLINS"/>
    <property type="match status" value="1"/>
</dbReference>